<feature type="domain" description="RING-type" evidence="16">
    <location>
        <begin position="86"/>
        <end position="338"/>
    </location>
</feature>
<dbReference type="CDD" id="cd22582">
    <property type="entry name" value="BRcat_RBR_unk"/>
    <property type="match status" value="1"/>
</dbReference>
<dbReference type="SMART" id="SM00647">
    <property type="entry name" value="IBR"/>
    <property type="match status" value="2"/>
</dbReference>
<feature type="region of interest" description="Disordered" evidence="14">
    <location>
        <begin position="64"/>
        <end position="83"/>
    </location>
</feature>
<evidence type="ECO:0000313" key="17">
    <source>
        <dbReference type="EMBL" id="KAF3545536.1"/>
    </source>
</evidence>
<evidence type="ECO:0000256" key="12">
    <source>
        <dbReference type="ARBA" id="ARBA00022833"/>
    </source>
</evidence>
<organism evidence="17 18">
    <name type="scientific">Brassica cretica</name>
    <name type="common">Mustard</name>
    <dbReference type="NCBI Taxonomy" id="69181"/>
    <lineage>
        <taxon>Eukaryota</taxon>
        <taxon>Viridiplantae</taxon>
        <taxon>Streptophyta</taxon>
        <taxon>Embryophyta</taxon>
        <taxon>Tracheophyta</taxon>
        <taxon>Spermatophyta</taxon>
        <taxon>Magnoliopsida</taxon>
        <taxon>eudicotyledons</taxon>
        <taxon>Gunneridae</taxon>
        <taxon>Pentapetalae</taxon>
        <taxon>rosids</taxon>
        <taxon>malvids</taxon>
        <taxon>Brassicales</taxon>
        <taxon>Brassicaceae</taxon>
        <taxon>Brassiceae</taxon>
        <taxon>Brassica</taxon>
    </lineage>
</organism>
<dbReference type="InterPro" id="IPR013083">
    <property type="entry name" value="Znf_RING/FYVE/PHD"/>
</dbReference>
<keyword evidence="8" id="KW-0479">Metal-binding</keyword>
<evidence type="ECO:0000313" key="18">
    <source>
        <dbReference type="Proteomes" id="UP000266723"/>
    </source>
</evidence>
<reference evidence="17 18" key="1">
    <citation type="journal article" date="2020" name="BMC Genomics">
        <title>Intraspecific diversification of the crop wild relative Brassica cretica Lam. using demographic model selection.</title>
        <authorList>
            <person name="Kioukis A."/>
            <person name="Michalopoulou V.A."/>
            <person name="Briers L."/>
            <person name="Pirintsos S."/>
            <person name="Studholme D.J."/>
            <person name="Pavlidis P."/>
            <person name="Sarris P.F."/>
        </authorList>
    </citation>
    <scope>NUCLEOTIDE SEQUENCE [LARGE SCALE GENOMIC DNA]</scope>
    <source>
        <strain evidence="18">cv. PFS-1207/04</strain>
    </source>
</reference>
<keyword evidence="18" id="KW-1185">Reference proteome</keyword>
<evidence type="ECO:0000256" key="1">
    <source>
        <dbReference type="ARBA" id="ARBA00001798"/>
    </source>
</evidence>
<comment type="cofactor">
    <cofactor evidence="2">
        <name>Zn(2+)</name>
        <dbReference type="ChEBI" id="CHEBI:29105"/>
    </cofactor>
</comment>
<evidence type="ECO:0000256" key="14">
    <source>
        <dbReference type="SAM" id="MobiDB-lite"/>
    </source>
</evidence>
<feature type="domain" description="RING-type" evidence="15">
    <location>
        <begin position="90"/>
        <end position="136"/>
    </location>
</feature>
<dbReference type="Pfam" id="PF01485">
    <property type="entry name" value="IBR"/>
    <property type="match status" value="2"/>
</dbReference>
<keyword evidence="12" id="KW-0862">Zinc</keyword>
<dbReference type="InterPro" id="IPR001841">
    <property type="entry name" value="Znf_RING"/>
</dbReference>
<dbReference type="Gene3D" id="3.30.40.10">
    <property type="entry name" value="Zinc/RING finger domain, C3HC4 (zinc finger)"/>
    <property type="match status" value="1"/>
</dbReference>
<dbReference type="InterPro" id="IPR002867">
    <property type="entry name" value="IBR_dom"/>
</dbReference>
<dbReference type="InterPro" id="IPR044066">
    <property type="entry name" value="TRIAD_supradom"/>
</dbReference>
<evidence type="ECO:0000256" key="9">
    <source>
        <dbReference type="ARBA" id="ARBA00022737"/>
    </source>
</evidence>
<evidence type="ECO:0000259" key="15">
    <source>
        <dbReference type="PROSITE" id="PS50089"/>
    </source>
</evidence>
<evidence type="ECO:0000256" key="2">
    <source>
        <dbReference type="ARBA" id="ARBA00001947"/>
    </source>
</evidence>
<protein>
    <recommendedName>
        <fullName evidence="6">RBR-type E3 ubiquitin transferase</fullName>
        <ecNumber evidence="6">2.3.2.31</ecNumber>
    </recommendedName>
</protein>
<dbReference type="SUPFAM" id="SSF57850">
    <property type="entry name" value="RING/U-box"/>
    <property type="match status" value="3"/>
</dbReference>
<comment type="similarity">
    <text evidence="5">Belongs to the RBR family. Ariadne subfamily.</text>
</comment>
<evidence type="ECO:0000256" key="4">
    <source>
        <dbReference type="ARBA" id="ARBA00004906"/>
    </source>
</evidence>
<dbReference type="EMBL" id="QGKV02000832">
    <property type="protein sequence ID" value="KAF3545536.1"/>
    <property type="molecule type" value="Genomic_DNA"/>
</dbReference>
<dbReference type="PROSITE" id="PS50089">
    <property type="entry name" value="ZF_RING_2"/>
    <property type="match status" value="1"/>
</dbReference>
<comment type="function">
    <text evidence="3">Might act as an E3 ubiquitin-protein ligase, or as part of E3 complex, which accepts ubiquitin from specific E2 ubiquitin-conjugating enzymes and then transfers it to substrates.</text>
</comment>
<evidence type="ECO:0000256" key="3">
    <source>
        <dbReference type="ARBA" id="ARBA00003976"/>
    </source>
</evidence>
<comment type="pathway">
    <text evidence="4">Protein modification; protein ubiquitination.</text>
</comment>
<dbReference type="PROSITE" id="PS51873">
    <property type="entry name" value="TRIAD"/>
    <property type="match status" value="1"/>
</dbReference>
<evidence type="ECO:0000256" key="11">
    <source>
        <dbReference type="ARBA" id="ARBA00022786"/>
    </source>
</evidence>
<dbReference type="CDD" id="cd22584">
    <property type="entry name" value="Rcat_RBR_unk"/>
    <property type="match status" value="1"/>
</dbReference>
<name>A0ABQ7C1K1_BRACR</name>
<dbReference type="PANTHER" id="PTHR11685">
    <property type="entry name" value="RBR FAMILY RING FINGER AND IBR DOMAIN-CONTAINING"/>
    <property type="match status" value="1"/>
</dbReference>
<dbReference type="InterPro" id="IPR031127">
    <property type="entry name" value="E3_UB_ligase_RBR"/>
</dbReference>
<feature type="compositionally biased region" description="Basic and acidic residues" evidence="14">
    <location>
        <begin position="70"/>
        <end position="83"/>
    </location>
</feature>
<evidence type="ECO:0000256" key="13">
    <source>
        <dbReference type="PROSITE-ProRule" id="PRU00175"/>
    </source>
</evidence>
<sequence>MGTCFSSSSSSRTRMEDYYYYPALYDYDKGYTPYARNPHLQEALSSSLVSSTAETNHYPQLHTHMASPIKQKEPEKKTENKPAEPSRWLCMICMDEKSPSDIFRGTTSCTHYYCTECTVRYVTTKIEGNIAIINCPDVDCTRLLEPYTCRDIIPGDLFERWDKALCESLIVSSEKVYCPCRDIIPGDLFERWDKALCESLIVSSEKLYCPFEDCSAMMVVDDDDDQGDEVTETECPSCHRLFCARCKVTWHAGIGCEEFQRSGNTRKKNKRSDEEDAMLIQMANKKHWRTCPSCKFYVEKIDGCVHMSCRCGFKFCYRCGATSSYSHACHIRSLILKY</sequence>
<keyword evidence="11" id="KW-0833">Ubl conjugation pathway</keyword>
<evidence type="ECO:0000256" key="7">
    <source>
        <dbReference type="ARBA" id="ARBA00022679"/>
    </source>
</evidence>
<proteinExistence type="inferred from homology"/>
<accession>A0ABQ7C1K1</accession>
<dbReference type="Proteomes" id="UP000266723">
    <property type="component" value="Unassembled WGS sequence"/>
</dbReference>
<keyword evidence="9" id="KW-0677">Repeat</keyword>
<evidence type="ECO:0000256" key="8">
    <source>
        <dbReference type="ARBA" id="ARBA00022723"/>
    </source>
</evidence>
<gene>
    <name evidence="17" type="ORF">DY000_02004187</name>
</gene>
<comment type="caution">
    <text evidence="17">The sequence shown here is derived from an EMBL/GenBank/DDBJ whole genome shotgun (WGS) entry which is preliminary data.</text>
</comment>
<evidence type="ECO:0000256" key="10">
    <source>
        <dbReference type="ARBA" id="ARBA00022771"/>
    </source>
</evidence>
<keyword evidence="10 13" id="KW-0863">Zinc-finger</keyword>
<evidence type="ECO:0000256" key="5">
    <source>
        <dbReference type="ARBA" id="ARBA00005884"/>
    </source>
</evidence>
<dbReference type="EC" id="2.3.2.31" evidence="6"/>
<keyword evidence="7" id="KW-0808">Transferase</keyword>
<comment type="catalytic activity">
    <reaction evidence="1">
        <text>[E2 ubiquitin-conjugating enzyme]-S-ubiquitinyl-L-cysteine + [acceptor protein]-L-lysine = [E2 ubiquitin-conjugating enzyme]-L-cysteine + [acceptor protein]-N(6)-ubiquitinyl-L-lysine.</text>
        <dbReference type="EC" id="2.3.2.31"/>
    </reaction>
</comment>
<evidence type="ECO:0000256" key="6">
    <source>
        <dbReference type="ARBA" id="ARBA00012251"/>
    </source>
</evidence>
<dbReference type="Gene3D" id="1.20.120.1750">
    <property type="match status" value="1"/>
</dbReference>
<evidence type="ECO:0000259" key="16">
    <source>
        <dbReference type="PROSITE" id="PS51873"/>
    </source>
</evidence>